<organism evidence="2 3">
    <name type="scientific">Chromobacterium aquaticum</name>
    <dbReference type="NCBI Taxonomy" id="467180"/>
    <lineage>
        <taxon>Bacteria</taxon>
        <taxon>Pseudomonadati</taxon>
        <taxon>Pseudomonadota</taxon>
        <taxon>Betaproteobacteria</taxon>
        <taxon>Neisseriales</taxon>
        <taxon>Chromobacteriaceae</taxon>
        <taxon>Chromobacterium</taxon>
    </lineage>
</organism>
<evidence type="ECO:0000313" key="3">
    <source>
        <dbReference type="Proteomes" id="UP001595999"/>
    </source>
</evidence>
<dbReference type="Pfam" id="PF12697">
    <property type="entry name" value="Abhydrolase_6"/>
    <property type="match status" value="1"/>
</dbReference>
<feature type="domain" description="AB hydrolase-1" evidence="1">
    <location>
        <begin position="29"/>
        <end position="241"/>
    </location>
</feature>
<dbReference type="GO" id="GO:0016787">
    <property type="term" value="F:hydrolase activity"/>
    <property type="evidence" value="ECO:0007669"/>
    <property type="project" value="UniProtKB-KW"/>
</dbReference>
<dbReference type="PANTHER" id="PTHR43689">
    <property type="entry name" value="HYDROLASE"/>
    <property type="match status" value="1"/>
</dbReference>
<dbReference type="InterPro" id="IPR000073">
    <property type="entry name" value="AB_hydrolase_1"/>
</dbReference>
<keyword evidence="3" id="KW-1185">Reference proteome</keyword>
<accession>A0ABV8ZUK6</accession>
<dbReference type="Proteomes" id="UP001595999">
    <property type="component" value="Unassembled WGS sequence"/>
</dbReference>
<dbReference type="EMBL" id="JBHSEK010000007">
    <property type="protein sequence ID" value="MFC4490521.1"/>
    <property type="molecule type" value="Genomic_DNA"/>
</dbReference>
<protein>
    <submittedName>
        <fullName evidence="2">Alpha/beta fold hydrolase</fullName>
    </submittedName>
</protein>
<reference evidence="3" key="1">
    <citation type="journal article" date="2019" name="Int. J. Syst. Evol. Microbiol.">
        <title>The Global Catalogue of Microorganisms (GCM) 10K type strain sequencing project: providing services to taxonomists for standard genome sequencing and annotation.</title>
        <authorList>
            <consortium name="The Broad Institute Genomics Platform"/>
            <consortium name="The Broad Institute Genome Sequencing Center for Infectious Disease"/>
            <person name="Wu L."/>
            <person name="Ma J."/>
        </authorList>
    </citation>
    <scope>NUCLEOTIDE SEQUENCE [LARGE SCALE GENOMIC DNA]</scope>
    <source>
        <strain evidence="3">CGMCC 4.7608</strain>
    </source>
</reference>
<dbReference type="InterPro" id="IPR029058">
    <property type="entry name" value="AB_hydrolase_fold"/>
</dbReference>
<evidence type="ECO:0000259" key="1">
    <source>
        <dbReference type="Pfam" id="PF12697"/>
    </source>
</evidence>
<dbReference type="Gene3D" id="3.40.50.1820">
    <property type="entry name" value="alpha/beta hydrolase"/>
    <property type="match status" value="1"/>
</dbReference>
<proteinExistence type="predicted"/>
<dbReference type="SUPFAM" id="SSF53474">
    <property type="entry name" value="alpha/beta-Hydrolases"/>
    <property type="match status" value="1"/>
</dbReference>
<comment type="caution">
    <text evidence="2">The sequence shown here is derived from an EMBL/GenBank/DDBJ whole genome shotgun (WGS) entry which is preliminary data.</text>
</comment>
<dbReference type="RefSeq" id="WP_231463949.1">
    <property type="nucleotide sequence ID" value="NZ_JAJOHW010000114.1"/>
</dbReference>
<dbReference type="PANTHER" id="PTHR43689:SF8">
    <property type="entry name" value="ALPHA_BETA-HYDROLASES SUPERFAMILY PROTEIN"/>
    <property type="match status" value="1"/>
</dbReference>
<keyword evidence="2" id="KW-0378">Hydrolase</keyword>
<name>A0ABV8ZUK6_9NEIS</name>
<gene>
    <name evidence="2" type="ORF">ACFO0R_12930</name>
</gene>
<evidence type="ECO:0000313" key="2">
    <source>
        <dbReference type="EMBL" id="MFC4490521.1"/>
    </source>
</evidence>
<sequence length="253" mass="26743">MSTLPPKLSAAIDGVPMEYLLAGSGAPPIVLINDAGAPLEGWYKMLPALAALGTVFAYNRCGIGNSGNAREAQTGAAMMETLRALLFKADLAPPYVLVAHALGGLIANLFARSYAGEVAAVVWLDASAPEEMDARQARQGRLSQWLRRALDLAQDRDTLNETGQLSRSVEQIAEAPPFPDIPLTLLCAAPPMLPWLTSQAELDARVAGQRRLAALSPRGCRVVTAGSGHFPQLSEPELTLAAVRDALAAISPR</sequence>